<proteinExistence type="predicted"/>
<dbReference type="Proteomes" id="UP000274100">
    <property type="component" value="Chromosome"/>
</dbReference>
<sequence length="161" mass="18803">MRLLNQSMLGYIAKMNIDIEKSTLDSNLQKILSEDFLDKDGGVFFQETYPDEYLSRSFSADEIKKIYADLSGMEQSFNKIHIGDYVNDDKLFEQAIVFFQKFIEKWNRQRDSEVLAVLAFQDDDVGLFATFNFHQIRDGEIVYDLSNGIENFIQPVMFYLS</sequence>
<dbReference type="EMBL" id="LR134343">
    <property type="protein sequence ID" value="VEG13268.1"/>
    <property type="molecule type" value="Genomic_DNA"/>
</dbReference>
<organism evidence="1 2">
    <name type="scientific">Moraxella cuniculi</name>
    <dbReference type="NCBI Taxonomy" id="34061"/>
    <lineage>
        <taxon>Bacteria</taxon>
        <taxon>Pseudomonadati</taxon>
        <taxon>Pseudomonadota</taxon>
        <taxon>Gammaproteobacteria</taxon>
        <taxon>Moraxellales</taxon>
        <taxon>Moraxellaceae</taxon>
        <taxon>Moraxella</taxon>
    </lineage>
</organism>
<dbReference type="OrthoDB" id="1075158at2"/>
<name>A0A3S4UUE6_9GAMM</name>
<dbReference type="RefSeq" id="WP_126330797.1">
    <property type="nucleotide sequence ID" value="NZ_LR134343.1"/>
</dbReference>
<reference evidence="1 2" key="1">
    <citation type="submission" date="2018-12" db="EMBL/GenBank/DDBJ databases">
        <authorList>
            <consortium name="Pathogen Informatics"/>
        </authorList>
    </citation>
    <scope>NUCLEOTIDE SEQUENCE [LARGE SCALE GENOMIC DNA]</scope>
    <source>
        <strain evidence="1 2">NCTC10297</strain>
    </source>
</reference>
<dbReference type="AlphaFoldDB" id="A0A3S4UUE6"/>
<evidence type="ECO:0000313" key="2">
    <source>
        <dbReference type="Proteomes" id="UP000274100"/>
    </source>
</evidence>
<gene>
    <name evidence="1" type="ORF">NCTC10297_01231</name>
</gene>
<dbReference type="KEGG" id="mcun:NCTC10297_01231"/>
<accession>A0A3S4UUE6</accession>
<protein>
    <submittedName>
        <fullName evidence="1">Uncharacterized protein</fullName>
    </submittedName>
</protein>
<evidence type="ECO:0000313" key="1">
    <source>
        <dbReference type="EMBL" id="VEG13268.1"/>
    </source>
</evidence>